<name>A0ABS9QEF2_9HYPH</name>
<keyword evidence="2" id="KW-1185">Reference proteome</keyword>
<organism evidence="1 2">
    <name type="scientific">Mesorhizobium retamae</name>
    <dbReference type="NCBI Taxonomy" id="2912854"/>
    <lineage>
        <taxon>Bacteria</taxon>
        <taxon>Pseudomonadati</taxon>
        <taxon>Pseudomonadota</taxon>
        <taxon>Alphaproteobacteria</taxon>
        <taxon>Hyphomicrobiales</taxon>
        <taxon>Phyllobacteriaceae</taxon>
        <taxon>Mesorhizobium</taxon>
    </lineage>
</organism>
<evidence type="ECO:0008006" key="3">
    <source>
        <dbReference type="Google" id="ProtNLM"/>
    </source>
</evidence>
<comment type="caution">
    <text evidence="1">The sequence shown here is derived from an EMBL/GenBank/DDBJ whole genome shotgun (WGS) entry which is preliminary data.</text>
</comment>
<protein>
    <recommendedName>
        <fullName evidence="3">Lipoprotein</fullName>
    </recommendedName>
</protein>
<dbReference type="Proteomes" id="UP001201701">
    <property type="component" value="Unassembled WGS sequence"/>
</dbReference>
<evidence type="ECO:0000313" key="1">
    <source>
        <dbReference type="EMBL" id="MCG7505034.1"/>
    </source>
</evidence>
<evidence type="ECO:0000313" key="2">
    <source>
        <dbReference type="Proteomes" id="UP001201701"/>
    </source>
</evidence>
<accession>A0ABS9QEF2</accession>
<gene>
    <name evidence="1" type="ORF">L4923_08365</name>
</gene>
<dbReference type="EMBL" id="JAKREW010000005">
    <property type="protein sequence ID" value="MCG7505034.1"/>
    <property type="molecule type" value="Genomic_DNA"/>
</dbReference>
<reference evidence="1 2" key="1">
    <citation type="submission" date="2022-02" db="EMBL/GenBank/DDBJ databases">
        <title>Draft genome sequence of Mezorhizobium retamae strain IRAMC:0171 isolated from Retama raetam nodules.</title>
        <authorList>
            <person name="Bengaied R."/>
            <person name="Sbissi I."/>
            <person name="Huber K."/>
            <person name="Ghodbane F."/>
            <person name="Nouioui I."/>
            <person name="Tarhouni M."/>
            <person name="Gtari M."/>
        </authorList>
    </citation>
    <scope>NUCLEOTIDE SEQUENCE [LARGE SCALE GENOMIC DNA]</scope>
    <source>
        <strain evidence="1 2">IRAMC:0171</strain>
    </source>
</reference>
<sequence>MAGCSSIVGDDVKSASITTETSHAFPAKTIKPKSKIAAVNRKATAGRTVVKASASIPFYGRAPYICTPSGFGQTTRCFRRA</sequence>
<proteinExistence type="predicted"/>